<protein>
    <submittedName>
        <fullName evidence="6">Beta-phosphoglucomutase</fullName>
    </submittedName>
</protein>
<dbReference type="InterPro" id="IPR010976">
    <property type="entry name" value="B-phosphoglucomutase_hydrolase"/>
</dbReference>
<evidence type="ECO:0000313" key="7">
    <source>
        <dbReference type="Proteomes" id="UP000198508"/>
    </source>
</evidence>
<feature type="active site" description="Proton donor/acceptor" evidence="2">
    <location>
        <position position="17"/>
    </location>
</feature>
<dbReference type="InterPro" id="IPR023214">
    <property type="entry name" value="HAD_sf"/>
</dbReference>
<evidence type="ECO:0000256" key="4">
    <source>
        <dbReference type="PIRSR" id="PIRSR610972-3"/>
    </source>
</evidence>
<dbReference type="STRING" id="460384.SAMN05216313_12867"/>
<dbReference type="Gene3D" id="3.40.50.1000">
    <property type="entry name" value="HAD superfamily/HAD-like"/>
    <property type="match status" value="1"/>
</dbReference>
<dbReference type="PANTHER" id="PTHR43481:SF4">
    <property type="entry name" value="GLYCEROL-1-PHOSPHATE PHOSPHOHYDROLASE 1-RELATED"/>
    <property type="match status" value="1"/>
</dbReference>
<feature type="binding site" evidence="4">
    <location>
        <position position="177"/>
    </location>
    <ligand>
        <name>Mg(2+)</name>
        <dbReference type="ChEBI" id="CHEBI:18420"/>
    </ligand>
</feature>
<dbReference type="NCBIfam" id="TIGR01509">
    <property type="entry name" value="HAD-SF-IA-v3"/>
    <property type="match status" value="1"/>
</dbReference>
<dbReference type="InterPro" id="IPR023198">
    <property type="entry name" value="PGP-like_dom2"/>
</dbReference>
<dbReference type="GO" id="GO:0050308">
    <property type="term" value="F:sugar-phosphatase activity"/>
    <property type="evidence" value="ECO:0007669"/>
    <property type="project" value="TreeGrafter"/>
</dbReference>
<dbReference type="PANTHER" id="PTHR43481">
    <property type="entry name" value="FRUCTOSE-1-PHOSPHATE PHOSPHATASE"/>
    <property type="match status" value="1"/>
</dbReference>
<dbReference type="InterPro" id="IPR010972">
    <property type="entry name" value="Beta-PGM"/>
</dbReference>
<keyword evidence="7" id="KW-1185">Reference proteome</keyword>
<feature type="binding site" evidence="3">
    <location>
        <position position="58"/>
    </location>
    <ligand>
        <name>substrate</name>
    </ligand>
</feature>
<evidence type="ECO:0000313" key="6">
    <source>
        <dbReference type="EMBL" id="SEU07799.1"/>
    </source>
</evidence>
<evidence type="ECO:0000256" key="2">
    <source>
        <dbReference type="PIRSR" id="PIRSR610972-1"/>
    </source>
</evidence>
<feature type="site" description="Important for catalytic activity and assists the phosphoryl transfer reaction to Asp8 by balancing charge and orienting the reacting groups" evidence="5">
    <location>
        <position position="152"/>
    </location>
</feature>
<proteinExistence type="inferred from homology"/>
<evidence type="ECO:0000256" key="1">
    <source>
        <dbReference type="ARBA" id="ARBA00006171"/>
    </source>
</evidence>
<feature type="binding site" evidence="3">
    <location>
        <position position="152"/>
    </location>
    <ligand>
        <name>substrate</name>
    </ligand>
</feature>
<dbReference type="GeneID" id="93276776"/>
<sequence>MTTKTTGTIKGFIFDLDGVIVFTDKLHYQAWKRMADRLGIAFDETVNHRLRGVSREESLDIILENAHGPALDAEEKRRLAEEKNTYYRELLEELTPDAVEEKVKDTLVKLRQRGFRLAIGSSSKNAGLILERTGIAGLFDAVSDGNNIQRSKPDPEVFLKAAAFLGLEPADCAVIEDAEAGIRAAKAGGMFAVAVHSAAGCPLADVSLGTFEELLNIG</sequence>
<feature type="binding site" evidence="4">
    <location>
        <position position="17"/>
    </location>
    <ligand>
        <name>Mg(2+)</name>
        <dbReference type="ChEBI" id="CHEBI:18420"/>
    </ligand>
</feature>
<dbReference type="Pfam" id="PF00702">
    <property type="entry name" value="Hydrolase"/>
    <property type="match status" value="1"/>
</dbReference>
<evidence type="ECO:0000256" key="3">
    <source>
        <dbReference type="PIRSR" id="PIRSR610972-2"/>
    </source>
</evidence>
<gene>
    <name evidence="6" type="ORF">SAMN05216313_12867</name>
</gene>
<evidence type="ECO:0000256" key="5">
    <source>
        <dbReference type="PIRSR" id="PIRSR610972-4"/>
    </source>
</evidence>
<dbReference type="GO" id="GO:0005975">
    <property type="term" value="P:carbohydrate metabolic process"/>
    <property type="evidence" value="ECO:0007669"/>
    <property type="project" value="InterPro"/>
</dbReference>
<keyword evidence="4" id="KW-0479">Metal-binding</keyword>
<comment type="cofactor">
    <cofactor evidence="4">
        <name>Mg(2+)</name>
        <dbReference type="ChEBI" id="CHEBI:18420"/>
    </cofactor>
    <text evidence="4">Binds 2 magnesium ions per subunit.</text>
</comment>
<dbReference type="InterPro" id="IPR051806">
    <property type="entry name" value="HAD-like_SPP"/>
</dbReference>
<dbReference type="AlphaFoldDB" id="A0A1I0JEV9"/>
<reference evidence="7" key="1">
    <citation type="submission" date="2016-10" db="EMBL/GenBank/DDBJ databases">
        <authorList>
            <person name="Varghese N."/>
            <person name="Submissions S."/>
        </authorList>
    </citation>
    <scope>NUCLEOTIDE SEQUENCE [LARGE SCALE GENOMIC DNA]</scope>
    <source>
        <strain evidence="7">NLAE-zl-G277</strain>
    </source>
</reference>
<dbReference type="GO" id="GO:0008801">
    <property type="term" value="F:beta-phosphoglucomutase activity"/>
    <property type="evidence" value="ECO:0007669"/>
    <property type="project" value="InterPro"/>
</dbReference>
<feature type="binding site" evidence="3">
    <location>
        <position position="83"/>
    </location>
    <ligand>
        <name>substrate</name>
    </ligand>
</feature>
<dbReference type="SFLD" id="SFLDG01135">
    <property type="entry name" value="C1.5.6:_HAD__Beta-PGM__Phospha"/>
    <property type="match status" value="1"/>
</dbReference>
<dbReference type="GO" id="GO:0000287">
    <property type="term" value="F:magnesium ion binding"/>
    <property type="evidence" value="ECO:0007669"/>
    <property type="project" value="InterPro"/>
</dbReference>
<dbReference type="SFLD" id="SFLDG01129">
    <property type="entry name" value="C1.5:_HAD__Beta-PGM__Phosphata"/>
    <property type="match status" value="1"/>
</dbReference>
<dbReference type="InterPro" id="IPR036412">
    <property type="entry name" value="HAD-like_sf"/>
</dbReference>
<dbReference type="EMBL" id="FOIM01000028">
    <property type="protein sequence ID" value="SEU07799.1"/>
    <property type="molecule type" value="Genomic_DNA"/>
</dbReference>
<feature type="binding site" evidence="4">
    <location>
        <position position="176"/>
    </location>
    <ligand>
        <name>Mg(2+)</name>
        <dbReference type="ChEBI" id="CHEBI:18420"/>
    </ligand>
</feature>
<dbReference type="CDD" id="cd02598">
    <property type="entry name" value="HAD_BPGM"/>
    <property type="match status" value="1"/>
</dbReference>
<feature type="binding site" evidence="3">
    <location>
        <position position="31"/>
    </location>
    <ligand>
        <name>substrate</name>
    </ligand>
</feature>
<dbReference type="NCBIfam" id="TIGR01990">
    <property type="entry name" value="bPGM"/>
    <property type="match status" value="1"/>
</dbReference>
<feature type="binding site" evidence="3">
    <location>
        <begin position="121"/>
        <end position="125"/>
    </location>
    <ligand>
        <name>substrate</name>
    </ligand>
</feature>
<feature type="binding site" evidence="4">
    <location>
        <position position="15"/>
    </location>
    <ligand>
        <name>Mg(2+)</name>
        <dbReference type="ChEBI" id="CHEBI:18420"/>
    </ligand>
</feature>
<dbReference type="Proteomes" id="UP000198508">
    <property type="component" value="Unassembled WGS sequence"/>
</dbReference>
<name>A0A1I0JEV9_9FIRM</name>
<dbReference type="NCBIfam" id="TIGR02009">
    <property type="entry name" value="PGMB-YQAB-SF"/>
    <property type="match status" value="1"/>
</dbReference>
<feature type="binding site" evidence="3">
    <location>
        <begin position="15"/>
        <end position="17"/>
    </location>
    <ligand>
        <name>substrate</name>
    </ligand>
</feature>
<keyword evidence="4" id="KW-0460">Magnesium</keyword>
<organism evidence="6 7">
    <name type="scientific">Enterocloster lavalensis</name>
    <dbReference type="NCBI Taxonomy" id="460384"/>
    <lineage>
        <taxon>Bacteria</taxon>
        <taxon>Bacillati</taxon>
        <taxon>Bacillota</taxon>
        <taxon>Clostridia</taxon>
        <taxon>Lachnospirales</taxon>
        <taxon>Lachnospiraceae</taxon>
        <taxon>Enterocloster</taxon>
    </lineage>
</organism>
<feature type="site" description="Important for catalytic activity and assists the phosphoryl transfer reaction to Asp8 by balancing charge and orienting the reacting groups" evidence="5">
    <location>
        <position position="121"/>
    </location>
</feature>
<dbReference type="RefSeq" id="WP_206196969.1">
    <property type="nucleotide sequence ID" value="NZ_DAINWJ010000005.1"/>
</dbReference>
<dbReference type="SFLD" id="SFLDS00003">
    <property type="entry name" value="Haloacid_Dehalogenase"/>
    <property type="match status" value="1"/>
</dbReference>
<dbReference type="InterPro" id="IPR006439">
    <property type="entry name" value="HAD-SF_hydro_IA"/>
</dbReference>
<feature type="active site" description="Nucleophile" evidence="2">
    <location>
        <position position="15"/>
    </location>
</feature>
<accession>A0A1I0JEV9</accession>
<dbReference type="Gene3D" id="1.10.150.240">
    <property type="entry name" value="Putative phosphatase, domain 2"/>
    <property type="match status" value="1"/>
</dbReference>
<feature type="binding site" evidence="3">
    <location>
        <begin position="50"/>
        <end position="55"/>
    </location>
    <ligand>
        <name>substrate</name>
    </ligand>
</feature>
<comment type="similarity">
    <text evidence="1">Belongs to the HAD-like hydrolase superfamily. CbbY/CbbZ/Gph/YieH family.</text>
</comment>
<dbReference type="SUPFAM" id="SSF56784">
    <property type="entry name" value="HAD-like"/>
    <property type="match status" value="1"/>
</dbReference>